<evidence type="ECO:0000259" key="14">
    <source>
        <dbReference type="PROSITE" id="PS50112"/>
    </source>
</evidence>
<dbReference type="SMART" id="SM00065">
    <property type="entry name" value="GAF"/>
    <property type="match status" value="1"/>
</dbReference>
<dbReference type="PANTHER" id="PTHR43047">
    <property type="entry name" value="TWO-COMPONENT HISTIDINE PROTEIN KINASE"/>
    <property type="match status" value="1"/>
</dbReference>
<dbReference type="SUPFAM" id="SSF55874">
    <property type="entry name" value="ATPase domain of HSP90 chaperone/DNA topoisomerase II/histidine kinase"/>
    <property type="match status" value="1"/>
</dbReference>
<feature type="domain" description="PAC" evidence="15">
    <location>
        <begin position="652"/>
        <end position="704"/>
    </location>
</feature>
<evidence type="ECO:0000259" key="15">
    <source>
        <dbReference type="PROSITE" id="PS50113"/>
    </source>
</evidence>
<dbReference type="Pfam" id="PF00512">
    <property type="entry name" value="HisKA"/>
    <property type="match status" value="1"/>
</dbReference>
<feature type="domain" description="Response regulatory" evidence="13">
    <location>
        <begin position="1103"/>
        <end position="1219"/>
    </location>
</feature>
<dbReference type="SUPFAM" id="SSF47384">
    <property type="entry name" value="Homodimeric domain of signal transducing histidine kinase"/>
    <property type="match status" value="1"/>
</dbReference>
<dbReference type="InterPro" id="IPR046342">
    <property type="entry name" value="CBS_dom_sf"/>
</dbReference>
<evidence type="ECO:0000313" key="17">
    <source>
        <dbReference type="EMBL" id="PZO38321.1"/>
    </source>
</evidence>
<dbReference type="FunFam" id="1.10.287.130:FF:000145">
    <property type="entry name" value="Sensory transduction histidine kinase"/>
    <property type="match status" value="1"/>
</dbReference>
<dbReference type="InterPro" id="IPR001789">
    <property type="entry name" value="Sig_transdc_resp-reg_receiver"/>
</dbReference>
<dbReference type="SMART" id="SM00091">
    <property type="entry name" value="PAS"/>
    <property type="match status" value="4"/>
</dbReference>
<protein>
    <recommendedName>
        <fullName evidence="8">Circadian input-output histidine kinase CikA</fullName>
        <ecNumber evidence="3">2.7.13.3</ecNumber>
    </recommendedName>
</protein>
<dbReference type="SUPFAM" id="SSF54631">
    <property type="entry name" value="CBS-domain pair"/>
    <property type="match status" value="1"/>
</dbReference>
<organism evidence="17 18">
    <name type="scientific">Pseudanabaena frigida</name>
    <dbReference type="NCBI Taxonomy" id="945775"/>
    <lineage>
        <taxon>Bacteria</taxon>
        <taxon>Bacillati</taxon>
        <taxon>Cyanobacteriota</taxon>
        <taxon>Cyanophyceae</taxon>
        <taxon>Pseudanabaenales</taxon>
        <taxon>Pseudanabaenaceae</taxon>
        <taxon>Pseudanabaena</taxon>
    </lineage>
</organism>
<keyword evidence="6" id="KW-0418">Kinase</keyword>
<dbReference type="EC" id="2.7.13.3" evidence="3"/>
<dbReference type="InterPro" id="IPR005467">
    <property type="entry name" value="His_kinase_dom"/>
</dbReference>
<dbReference type="PRINTS" id="PR00344">
    <property type="entry name" value="BCTRLSENSOR"/>
</dbReference>
<dbReference type="InterPro" id="IPR029016">
    <property type="entry name" value="GAF-like_dom_sf"/>
</dbReference>
<evidence type="ECO:0000256" key="9">
    <source>
        <dbReference type="PROSITE-ProRule" id="PRU00169"/>
    </source>
</evidence>
<dbReference type="NCBIfam" id="TIGR00229">
    <property type="entry name" value="sensory_box"/>
    <property type="match status" value="3"/>
</dbReference>
<dbReference type="CDD" id="cd00082">
    <property type="entry name" value="HisKA"/>
    <property type="match status" value="1"/>
</dbReference>
<dbReference type="Gene3D" id="2.10.70.100">
    <property type="match status" value="1"/>
</dbReference>
<dbReference type="PROSITE" id="PS50046">
    <property type="entry name" value="PHYTOCHROME_2"/>
    <property type="match status" value="1"/>
</dbReference>
<proteinExistence type="inferred from homology"/>
<evidence type="ECO:0000256" key="6">
    <source>
        <dbReference type="ARBA" id="ARBA00022777"/>
    </source>
</evidence>
<dbReference type="Pfam" id="PF00571">
    <property type="entry name" value="CBS"/>
    <property type="match status" value="2"/>
</dbReference>
<dbReference type="InterPro" id="IPR013655">
    <property type="entry name" value="PAS_fold_3"/>
</dbReference>
<comment type="catalytic activity">
    <reaction evidence="1">
        <text>ATP + protein L-histidine = ADP + protein N-phospho-L-histidine.</text>
        <dbReference type="EC" id="2.7.13.3"/>
    </reaction>
</comment>
<feature type="domain" description="PAS" evidence="14">
    <location>
        <begin position="350"/>
        <end position="394"/>
    </location>
</feature>
<feature type="domain" description="CBS" evidence="16">
    <location>
        <begin position="98"/>
        <end position="159"/>
    </location>
</feature>
<dbReference type="CDD" id="cd00130">
    <property type="entry name" value="PAS"/>
    <property type="match status" value="4"/>
</dbReference>
<dbReference type="InterPro" id="IPR003018">
    <property type="entry name" value="GAF"/>
</dbReference>
<dbReference type="Gene3D" id="3.30.450.20">
    <property type="entry name" value="PAS domain"/>
    <property type="match status" value="4"/>
</dbReference>
<feature type="domain" description="PAS" evidence="14">
    <location>
        <begin position="705"/>
        <end position="775"/>
    </location>
</feature>
<dbReference type="SMART" id="SM00116">
    <property type="entry name" value="CBS"/>
    <property type="match status" value="2"/>
</dbReference>
<dbReference type="InterPro" id="IPR035965">
    <property type="entry name" value="PAS-like_dom_sf"/>
</dbReference>
<dbReference type="SMART" id="SM00387">
    <property type="entry name" value="HATPase_c"/>
    <property type="match status" value="1"/>
</dbReference>
<evidence type="ECO:0000256" key="2">
    <source>
        <dbReference type="ARBA" id="ARBA00006402"/>
    </source>
</evidence>
<dbReference type="SUPFAM" id="SSF55785">
    <property type="entry name" value="PYP-like sensor domain (PAS domain)"/>
    <property type="match status" value="4"/>
</dbReference>
<evidence type="ECO:0000256" key="4">
    <source>
        <dbReference type="ARBA" id="ARBA00022553"/>
    </source>
</evidence>
<evidence type="ECO:0000256" key="1">
    <source>
        <dbReference type="ARBA" id="ARBA00000085"/>
    </source>
</evidence>
<dbReference type="Gene3D" id="3.40.50.2300">
    <property type="match status" value="1"/>
</dbReference>
<dbReference type="AlphaFoldDB" id="A0A2W4XS31"/>
<accession>A0A2W4XS31</accession>
<dbReference type="GO" id="GO:0005886">
    <property type="term" value="C:plasma membrane"/>
    <property type="evidence" value="ECO:0007669"/>
    <property type="project" value="TreeGrafter"/>
</dbReference>
<dbReference type="PANTHER" id="PTHR43047:SF63">
    <property type="entry name" value="HISTIDINE KINASE"/>
    <property type="match status" value="1"/>
</dbReference>
<evidence type="ECO:0000259" key="16">
    <source>
        <dbReference type="PROSITE" id="PS51371"/>
    </source>
</evidence>
<dbReference type="CDD" id="cd16922">
    <property type="entry name" value="HATPase_EvgS-ArcB-TorS-like"/>
    <property type="match status" value="1"/>
</dbReference>
<gene>
    <name evidence="17" type="ORF">DCF19_16720</name>
</gene>
<dbReference type="InterPro" id="IPR011006">
    <property type="entry name" value="CheY-like_superfamily"/>
</dbReference>
<dbReference type="PROSITE" id="PS50109">
    <property type="entry name" value="HIS_KIN"/>
    <property type="match status" value="1"/>
</dbReference>
<reference evidence="17 18" key="1">
    <citation type="submission" date="2018-04" db="EMBL/GenBank/DDBJ databases">
        <authorList>
            <person name="Go L.Y."/>
            <person name="Mitchell J.A."/>
        </authorList>
    </citation>
    <scope>NUCLEOTIDE SEQUENCE [LARGE SCALE GENOMIC DNA]</scope>
    <source>
        <strain evidence="17">ULC066bin1</strain>
    </source>
</reference>
<dbReference type="InterPro" id="IPR013656">
    <property type="entry name" value="PAS_4"/>
</dbReference>
<evidence type="ECO:0000313" key="18">
    <source>
        <dbReference type="Proteomes" id="UP000249467"/>
    </source>
</evidence>
<dbReference type="GO" id="GO:0009927">
    <property type="term" value="F:histidine phosphotransfer kinase activity"/>
    <property type="evidence" value="ECO:0007669"/>
    <property type="project" value="TreeGrafter"/>
</dbReference>
<dbReference type="InterPro" id="IPR000644">
    <property type="entry name" value="CBS_dom"/>
</dbReference>
<evidence type="ECO:0000256" key="10">
    <source>
        <dbReference type="PROSITE-ProRule" id="PRU00703"/>
    </source>
</evidence>
<feature type="domain" description="Phytochrome chromophore attachment site" evidence="11">
    <location>
        <begin position="180"/>
        <end position="315"/>
    </location>
</feature>
<dbReference type="PROSITE" id="PS50110">
    <property type="entry name" value="RESPONSE_REGULATORY"/>
    <property type="match status" value="1"/>
</dbReference>
<feature type="domain" description="Histidine kinase" evidence="12">
    <location>
        <begin position="849"/>
        <end position="1076"/>
    </location>
</feature>
<dbReference type="PROSITE" id="PS51371">
    <property type="entry name" value="CBS"/>
    <property type="match status" value="2"/>
</dbReference>
<dbReference type="InterPro" id="IPR004358">
    <property type="entry name" value="Sig_transdc_His_kin-like_C"/>
</dbReference>
<dbReference type="SMART" id="SM00388">
    <property type="entry name" value="HisKA"/>
    <property type="match status" value="1"/>
</dbReference>
<dbReference type="GO" id="GO:0000155">
    <property type="term" value="F:phosphorelay sensor kinase activity"/>
    <property type="evidence" value="ECO:0007669"/>
    <property type="project" value="InterPro"/>
</dbReference>
<dbReference type="InterPro" id="IPR000014">
    <property type="entry name" value="PAS"/>
</dbReference>
<dbReference type="Pfam" id="PF01590">
    <property type="entry name" value="GAF"/>
    <property type="match status" value="1"/>
</dbReference>
<evidence type="ECO:0000256" key="3">
    <source>
        <dbReference type="ARBA" id="ARBA00012438"/>
    </source>
</evidence>
<dbReference type="Proteomes" id="UP000249467">
    <property type="component" value="Unassembled WGS sequence"/>
</dbReference>
<evidence type="ECO:0000259" key="11">
    <source>
        <dbReference type="PROSITE" id="PS50046"/>
    </source>
</evidence>
<keyword evidence="10" id="KW-0129">CBS domain</keyword>
<keyword evidence="7" id="KW-0902">Two-component regulatory system</keyword>
<dbReference type="InterPro" id="IPR000700">
    <property type="entry name" value="PAS-assoc_C"/>
</dbReference>
<evidence type="ECO:0000256" key="7">
    <source>
        <dbReference type="ARBA" id="ARBA00023012"/>
    </source>
</evidence>
<name>A0A2W4XS31_9CYAN</name>
<dbReference type="PROSITE" id="PS50113">
    <property type="entry name" value="PAC"/>
    <property type="match status" value="3"/>
</dbReference>
<dbReference type="Gene3D" id="1.10.287.130">
    <property type="match status" value="1"/>
</dbReference>
<dbReference type="SMART" id="SM00086">
    <property type="entry name" value="PAC"/>
    <property type="match status" value="4"/>
</dbReference>
<dbReference type="PROSITE" id="PS50112">
    <property type="entry name" value="PAS"/>
    <property type="match status" value="2"/>
</dbReference>
<dbReference type="SUPFAM" id="SSF52172">
    <property type="entry name" value="CheY-like"/>
    <property type="match status" value="1"/>
</dbReference>
<reference evidence="17 18" key="2">
    <citation type="submission" date="2018-06" db="EMBL/GenBank/DDBJ databases">
        <title>Metagenomic assembly of (sub)arctic Cyanobacteria and their associated microbiome from non-axenic cultures.</title>
        <authorList>
            <person name="Baurain D."/>
        </authorList>
    </citation>
    <scope>NUCLEOTIDE SEQUENCE [LARGE SCALE GENOMIC DNA]</scope>
    <source>
        <strain evidence="17">ULC066bin1</strain>
    </source>
</reference>
<feature type="domain" description="PAC" evidence="15">
    <location>
        <begin position="779"/>
        <end position="831"/>
    </location>
</feature>
<dbReference type="FunFam" id="3.30.565.10:FF:000010">
    <property type="entry name" value="Sensor histidine kinase RcsC"/>
    <property type="match status" value="1"/>
</dbReference>
<dbReference type="InterPro" id="IPR016132">
    <property type="entry name" value="Phyto_chromo_attachment"/>
</dbReference>
<dbReference type="Pfam" id="PF13426">
    <property type="entry name" value="PAS_9"/>
    <property type="match status" value="2"/>
</dbReference>
<keyword evidence="4 9" id="KW-0597">Phosphoprotein</keyword>
<dbReference type="Gene3D" id="3.10.580.10">
    <property type="entry name" value="CBS-domain"/>
    <property type="match status" value="1"/>
</dbReference>
<dbReference type="SUPFAM" id="SSF55781">
    <property type="entry name" value="GAF domain-like"/>
    <property type="match status" value="1"/>
</dbReference>
<comment type="similarity">
    <text evidence="2">In the N-terminal section; belongs to the phytochrome family.</text>
</comment>
<evidence type="ECO:0000256" key="8">
    <source>
        <dbReference type="ARBA" id="ARBA00074306"/>
    </source>
</evidence>
<keyword evidence="5" id="KW-0808">Transferase</keyword>
<sequence>MNTTYSLHTLEQAIAHNLLVVSVESSLRDVVRLINQARHRDSVHSRQLGERTELPISCVSCVLVMAEARLVGILTQSDLLRLMVMDLDINEIKVSEVMTQPVVTMRQSEFQDVITPLNLISQHHISHLPLLNEHNYPIGIITLKELIKIADVTVQQSQIQQIEYESLLTAIANRIQASLDLQTILDSSVTEIRQFLQTDRVIAYRFEPDWSGIVVAESVIRECDSLLGKVLTDPHFGSAMVEPYRNGRIQVTDDIYVGLTDCHTKFLERLQVKAIVVVPILQGDRLWGLLAAQECLQPRFWDRSSVDLLQQLATHISIAIQQSSTMLQLQQLNQGLESKIEERTIELANSENRLNLIVSNVSEGILIANREGRIVFANPSAARTFGMSIDQLIGLNIGIPNVLNNQFEITYLAHDGNIGESEMHVVMIEWDRQPAYLISLHDITERLQAEMKLLKIQVDLAEAQQIAHVGSWEMDTIARTISCSDEMFRLLGLEPRQAEQSIENLARYICPRDRDILEHLVERAIQFGEPYELDVQITRVDGSTGYHFVKGTPKYNAVGEVTHLFGTAMDISDRKANESKLRRYERVVAATTDAIILYDRNYRFQLVNQVYLDWHNKRPEEVIGHTIDELKRESFKNIIQPRLDLSLAGEVQRYEEWFDYGDGCRRFVRVSYSPYIEIDGSITGVLGSLHDLTELKQIEESLRKSEERLSRYFDQPLLGMAISNPDKSWQDVNNCLCNMLGYSHDEMLQKTWADITHPEDLEVNLINFNKALTGDLEGYVMDKRFIRKNGSTIHTIISVQCFRHPDRTANYFVLMVQDISDRKQAELQLRLTNEELSRATRLKDEFLANMSHELRTPLNSILGMTEALQEQIFGGINEKQRNALQTVERSSEHLLMLINDILDVAKIESGQIELDFAPTDIAYLCQSSLAFIKQQALKKRIQLEVKLPKNLPDQMLDERRIRQVLINLLNNAMKFTPEGGRITLEATTHRDLESSNSAYWMRFAITDTGIGIAPENINKLFQPFIQIDSALNRQYAGTGLGLALVKQMVELHGGRVGLTSELGVGSCFMIDLPYTASSSEPLKSLTTPELEAQLVNQAIQFPLILIAEDNEANIVTVSSYLEAKGYRLLLAKNGQEAIALAKSHQPDLILMDIQMPVMDGLEATRQIRRDPDLVNIPIIAMTALAMKGDREKCLNAGANEYLTKPVKLKALSQMIQTFWTY</sequence>
<dbReference type="Pfam" id="PF00072">
    <property type="entry name" value="Response_reg"/>
    <property type="match status" value="1"/>
</dbReference>
<evidence type="ECO:0000259" key="12">
    <source>
        <dbReference type="PROSITE" id="PS50109"/>
    </source>
</evidence>
<dbReference type="SMART" id="SM00448">
    <property type="entry name" value="REC"/>
    <property type="match status" value="1"/>
</dbReference>
<dbReference type="Pfam" id="PF02518">
    <property type="entry name" value="HATPase_c"/>
    <property type="match status" value="1"/>
</dbReference>
<dbReference type="InterPro" id="IPR036097">
    <property type="entry name" value="HisK_dim/P_sf"/>
</dbReference>
<feature type="domain" description="PAC" evidence="15">
    <location>
        <begin position="531"/>
        <end position="583"/>
    </location>
</feature>
<dbReference type="InterPro" id="IPR001610">
    <property type="entry name" value="PAC"/>
</dbReference>
<evidence type="ECO:0000259" key="13">
    <source>
        <dbReference type="PROSITE" id="PS50110"/>
    </source>
</evidence>
<feature type="modified residue" description="4-aspartylphosphate" evidence="9">
    <location>
        <position position="1152"/>
    </location>
</feature>
<dbReference type="Pfam" id="PF08447">
    <property type="entry name" value="PAS_3"/>
    <property type="match status" value="1"/>
</dbReference>
<dbReference type="EMBL" id="QBML01000024">
    <property type="protein sequence ID" value="PZO38321.1"/>
    <property type="molecule type" value="Genomic_DNA"/>
</dbReference>
<dbReference type="InterPro" id="IPR003661">
    <property type="entry name" value="HisK_dim/P_dom"/>
</dbReference>
<dbReference type="Pfam" id="PF08448">
    <property type="entry name" value="PAS_4"/>
    <property type="match status" value="1"/>
</dbReference>
<dbReference type="InterPro" id="IPR036890">
    <property type="entry name" value="HATPase_C_sf"/>
</dbReference>
<dbReference type="Gene3D" id="3.30.565.10">
    <property type="entry name" value="Histidine kinase-like ATPase, C-terminal domain"/>
    <property type="match status" value="1"/>
</dbReference>
<evidence type="ECO:0000256" key="5">
    <source>
        <dbReference type="ARBA" id="ARBA00022679"/>
    </source>
</evidence>
<comment type="caution">
    <text evidence="17">The sequence shown here is derived from an EMBL/GenBank/DDBJ whole genome shotgun (WGS) entry which is preliminary data.</text>
</comment>
<dbReference type="InterPro" id="IPR003594">
    <property type="entry name" value="HATPase_dom"/>
</dbReference>
<feature type="domain" description="CBS" evidence="16">
    <location>
        <begin position="14"/>
        <end position="89"/>
    </location>
</feature>
<dbReference type="Gene3D" id="3.30.450.40">
    <property type="match status" value="1"/>
</dbReference>